<evidence type="ECO:0000256" key="1">
    <source>
        <dbReference type="SAM" id="MobiDB-lite"/>
    </source>
</evidence>
<sequence>MPCTCRRRGQKQTSAHARAGRFSSGFWVVLAGGLVSSDSPAAAVRDFPESGTTWSRSRSSSPPCSLLSLTTVTGPYSLARSGGLGAAGWGLASINSTQQTTTNSV</sequence>
<dbReference type="Proteomes" id="UP000244005">
    <property type="component" value="Unassembled WGS sequence"/>
</dbReference>
<keyword evidence="3" id="KW-1185">Reference proteome</keyword>
<protein>
    <submittedName>
        <fullName evidence="2">Uncharacterized protein</fullName>
    </submittedName>
</protein>
<gene>
    <name evidence="2" type="ORF">MARPO_0065s0039</name>
</gene>
<accession>A0A2R6WQW3</accession>
<dbReference type="AlphaFoldDB" id="A0A2R6WQW3"/>
<proteinExistence type="predicted"/>
<dbReference type="EMBL" id="KZ772737">
    <property type="protein sequence ID" value="PTQ36226.1"/>
    <property type="molecule type" value="Genomic_DNA"/>
</dbReference>
<evidence type="ECO:0000313" key="3">
    <source>
        <dbReference type="Proteomes" id="UP000244005"/>
    </source>
</evidence>
<reference evidence="3" key="1">
    <citation type="journal article" date="2017" name="Cell">
        <title>Insights into land plant evolution garnered from the Marchantia polymorpha genome.</title>
        <authorList>
            <person name="Bowman J.L."/>
            <person name="Kohchi T."/>
            <person name="Yamato K.T."/>
            <person name="Jenkins J."/>
            <person name="Shu S."/>
            <person name="Ishizaki K."/>
            <person name="Yamaoka S."/>
            <person name="Nishihama R."/>
            <person name="Nakamura Y."/>
            <person name="Berger F."/>
            <person name="Adam C."/>
            <person name="Aki S.S."/>
            <person name="Althoff F."/>
            <person name="Araki T."/>
            <person name="Arteaga-Vazquez M.A."/>
            <person name="Balasubrmanian S."/>
            <person name="Barry K."/>
            <person name="Bauer D."/>
            <person name="Boehm C.R."/>
            <person name="Briginshaw L."/>
            <person name="Caballero-Perez J."/>
            <person name="Catarino B."/>
            <person name="Chen F."/>
            <person name="Chiyoda S."/>
            <person name="Chovatia M."/>
            <person name="Davies K.M."/>
            <person name="Delmans M."/>
            <person name="Demura T."/>
            <person name="Dierschke T."/>
            <person name="Dolan L."/>
            <person name="Dorantes-Acosta A.E."/>
            <person name="Eklund D.M."/>
            <person name="Florent S.N."/>
            <person name="Flores-Sandoval E."/>
            <person name="Fujiyama A."/>
            <person name="Fukuzawa H."/>
            <person name="Galik B."/>
            <person name="Grimanelli D."/>
            <person name="Grimwood J."/>
            <person name="Grossniklaus U."/>
            <person name="Hamada T."/>
            <person name="Haseloff J."/>
            <person name="Hetherington A.J."/>
            <person name="Higo A."/>
            <person name="Hirakawa Y."/>
            <person name="Hundley H.N."/>
            <person name="Ikeda Y."/>
            <person name="Inoue K."/>
            <person name="Inoue S.I."/>
            <person name="Ishida S."/>
            <person name="Jia Q."/>
            <person name="Kakita M."/>
            <person name="Kanazawa T."/>
            <person name="Kawai Y."/>
            <person name="Kawashima T."/>
            <person name="Kennedy M."/>
            <person name="Kinose K."/>
            <person name="Kinoshita T."/>
            <person name="Kohara Y."/>
            <person name="Koide E."/>
            <person name="Komatsu K."/>
            <person name="Kopischke S."/>
            <person name="Kubo M."/>
            <person name="Kyozuka J."/>
            <person name="Lagercrantz U."/>
            <person name="Lin S.S."/>
            <person name="Lindquist E."/>
            <person name="Lipzen A.M."/>
            <person name="Lu C.W."/>
            <person name="De Luna E."/>
            <person name="Martienssen R.A."/>
            <person name="Minamino N."/>
            <person name="Mizutani M."/>
            <person name="Mizutani M."/>
            <person name="Mochizuki N."/>
            <person name="Monte I."/>
            <person name="Mosher R."/>
            <person name="Nagasaki H."/>
            <person name="Nakagami H."/>
            <person name="Naramoto S."/>
            <person name="Nishitani K."/>
            <person name="Ohtani M."/>
            <person name="Okamoto T."/>
            <person name="Okumura M."/>
            <person name="Phillips J."/>
            <person name="Pollak B."/>
            <person name="Reinders A."/>
            <person name="Rovekamp M."/>
            <person name="Sano R."/>
            <person name="Sawa S."/>
            <person name="Schmid M.W."/>
            <person name="Shirakawa M."/>
            <person name="Solano R."/>
            <person name="Spunde A."/>
            <person name="Suetsugu N."/>
            <person name="Sugano S."/>
            <person name="Sugiyama A."/>
            <person name="Sun R."/>
            <person name="Suzuki Y."/>
            <person name="Takenaka M."/>
            <person name="Takezawa D."/>
            <person name="Tomogane H."/>
            <person name="Tsuzuki M."/>
            <person name="Ueda T."/>
            <person name="Umeda M."/>
            <person name="Ward J.M."/>
            <person name="Watanabe Y."/>
            <person name="Yazaki K."/>
            <person name="Yokoyama R."/>
            <person name="Yoshitake Y."/>
            <person name="Yotsui I."/>
            <person name="Zachgo S."/>
            <person name="Schmutz J."/>
        </authorList>
    </citation>
    <scope>NUCLEOTIDE SEQUENCE [LARGE SCALE GENOMIC DNA]</scope>
    <source>
        <strain evidence="3">Tak-1</strain>
    </source>
</reference>
<organism evidence="2 3">
    <name type="scientific">Marchantia polymorpha</name>
    <name type="common">Common liverwort</name>
    <name type="synonym">Marchantia aquatica</name>
    <dbReference type="NCBI Taxonomy" id="3197"/>
    <lineage>
        <taxon>Eukaryota</taxon>
        <taxon>Viridiplantae</taxon>
        <taxon>Streptophyta</taxon>
        <taxon>Embryophyta</taxon>
        <taxon>Marchantiophyta</taxon>
        <taxon>Marchantiopsida</taxon>
        <taxon>Marchantiidae</taxon>
        <taxon>Marchantiales</taxon>
        <taxon>Marchantiaceae</taxon>
        <taxon>Marchantia</taxon>
    </lineage>
</organism>
<feature type="region of interest" description="Disordered" evidence="1">
    <location>
        <begin position="45"/>
        <end position="64"/>
    </location>
</feature>
<feature type="compositionally biased region" description="Low complexity" evidence="1">
    <location>
        <begin position="55"/>
        <end position="64"/>
    </location>
</feature>
<name>A0A2R6WQW3_MARPO</name>
<evidence type="ECO:0000313" key="2">
    <source>
        <dbReference type="EMBL" id="PTQ36226.1"/>
    </source>
</evidence>